<proteinExistence type="predicted"/>
<protein>
    <recommendedName>
        <fullName evidence="4">Zn(2)-C6 fungal-type domain-containing protein</fullName>
    </recommendedName>
</protein>
<accession>A0A1E4TXA6</accession>
<dbReference type="OrthoDB" id="5419315at2759"/>
<dbReference type="GO" id="GO:0000981">
    <property type="term" value="F:DNA-binding transcription factor activity, RNA polymerase II-specific"/>
    <property type="evidence" value="ECO:0007669"/>
    <property type="project" value="InterPro"/>
</dbReference>
<dbReference type="PROSITE" id="PS00463">
    <property type="entry name" value="ZN2_CY6_FUNGAL_1"/>
    <property type="match status" value="1"/>
</dbReference>
<dbReference type="Proteomes" id="UP000094236">
    <property type="component" value="Unassembled WGS sequence"/>
</dbReference>
<evidence type="ECO:0000256" key="2">
    <source>
        <dbReference type="ARBA" id="ARBA00023242"/>
    </source>
</evidence>
<dbReference type="GO" id="GO:0005634">
    <property type="term" value="C:nucleus"/>
    <property type="evidence" value="ECO:0007669"/>
    <property type="project" value="UniProtKB-SubCell"/>
</dbReference>
<gene>
    <name evidence="5" type="ORF">PACTADRAFT_57369</name>
</gene>
<dbReference type="Gene3D" id="4.10.240.10">
    <property type="entry name" value="Zn(2)-C6 fungal-type DNA-binding domain"/>
    <property type="match status" value="1"/>
</dbReference>
<dbReference type="Pfam" id="PF11951">
    <property type="entry name" value="Fungal_trans_2"/>
    <property type="match status" value="1"/>
</dbReference>
<keyword evidence="3" id="KW-0175">Coiled coil</keyword>
<dbReference type="STRING" id="669874.A0A1E4TXA6"/>
<dbReference type="CDD" id="cd00067">
    <property type="entry name" value="GAL4"/>
    <property type="match status" value="1"/>
</dbReference>
<evidence type="ECO:0000313" key="5">
    <source>
        <dbReference type="EMBL" id="ODV96392.1"/>
    </source>
</evidence>
<organism evidence="5 6">
    <name type="scientific">Pachysolen tannophilus NRRL Y-2460</name>
    <dbReference type="NCBI Taxonomy" id="669874"/>
    <lineage>
        <taxon>Eukaryota</taxon>
        <taxon>Fungi</taxon>
        <taxon>Dikarya</taxon>
        <taxon>Ascomycota</taxon>
        <taxon>Saccharomycotina</taxon>
        <taxon>Pichiomycetes</taxon>
        <taxon>Pachysolenaceae</taxon>
        <taxon>Pachysolen</taxon>
    </lineage>
</organism>
<dbReference type="PROSITE" id="PS50048">
    <property type="entry name" value="ZN2_CY6_FUNGAL_2"/>
    <property type="match status" value="1"/>
</dbReference>
<feature type="domain" description="Zn(2)-C6 fungal-type" evidence="4">
    <location>
        <begin position="50"/>
        <end position="80"/>
    </location>
</feature>
<dbReference type="PANTHER" id="PTHR37534:SF7">
    <property type="entry name" value="TRANSCRIPTIONAL ACTIVATOR PROTEIN UGA3"/>
    <property type="match status" value="1"/>
</dbReference>
<keyword evidence="6" id="KW-1185">Reference proteome</keyword>
<evidence type="ECO:0000256" key="3">
    <source>
        <dbReference type="SAM" id="Coils"/>
    </source>
</evidence>
<comment type="subcellular location">
    <subcellularLocation>
        <location evidence="1">Nucleus</location>
    </subcellularLocation>
</comment>
<sequence>MFSTFEAKDLDKLIDCKKLPYIVSHSQNHFSQQIIKGESFVGSTSRSRFGCLSCRKKKKRCDEKKPICSRCSRTNNECHWKPPGTERKNNVTRRNFENSKHEIIRHSQILSNSEFPTPTTSFYLKASANTLHEDNGNFSLDSKSMNSHYSEFRYISNDEFHDNGHRINSIFHQESMKLYMNPSYSLFQNLNQEALLYLDHYKTCVATTVSVAPDESNYFLKYYLPLAEIDKSVLYGIIGWGGMFLSGSKDNSGFKYYMQKSIESTELKISHGLDKLNKMDILSMLTSLTIHCAAEICIGDVKEWFIHFKKIYDIILQKYGDLTKLLLEFDNCNEVRWLVSNFLYHDVLTNVGVKKGTFFSHSEYQLALKNNDSAGIMDTDYGSDPLQGCVKPLYMIIGEIVNASVDLKEEDLQLTKLEKQVQRLNHSQKIQAVFTSLESKILNSKPNAVALLYLKTDQELELNLTLFELYQLTARLYLHMLILKTPANNPQVQQIVFNLNTSLDILIGSKLQTTLCLPFLIGGLNCVSEIDRLVMSKRLQKLTTTFPVKNLVRVWEVLNKSWELNKDGSQCINWIQITDELDWDLCAA</sequence>
<evidence type="ECO:0000313" key="6">
    <source>
        <dbReference type="Proteomes" id="UP000094236"/>
    </source>
</evidence>
<dbReference type="GO" id="GO:0000976">
    <property type="term" value="F:transcription cis-regulatory region binding"/>
    <property type="evidence" value="ECO:0007669"/>
    <property type="project" value="TreeGrafter"/>
</dbReference>
<evidence type="ECO:0000259" key="4">
    <source>
        <dbReference type="PROSITE" id="PS50048"/>
    </source>
</evidence>
<reference evidence="6" key="1">
    <citation type="submission" date="2016-05" db="EMBL/GenBank/DDBJ databases">
        <title>Comparative genomics of biotechnologically important yeasts.</title>
        <authorList>
            <consortium name="DOE Joint Genome Institute"/>
            <person name="Riley R."/>
            <person name="Haridas S."/>
            <person name="Wolfe K.H."/>
            <person name="Lopes M.R."/>
            <person name="Hittinger C.T."/>
            <person name="Goker M."/>
            <person name="Salamov A."/>
            <person name="Wisecaver J."/>
            <person name="Long T.M."/>
            <person name="Aerts A.L."/>
            <person name="Barry K."/>
            <person name="Choi C."/>
            <person name="Clum A."/>
            <person name="Coughlan A.Y."/>
            <person name="Deshpande S."/>
            <person name="Douglass A.P."/>
            <person name="Hanson S.J."/>
            <person name="Klenk H.-P."/>
            <person name="Labutti K."/>
            <person name="Lapidus A."/>
            <person name="Lindquist E."/>
            <person name="Lipzen A."/>
            <person name="Meier-Kolthoff J.P."/>
            <person name="Ohm R.A."/>
            <person name="Otillar R.P."/>
            <person name="Pangilinan J."/>
            <person name="Peng Y."/>
            <person name="Rokas A."/>
            <person name="Rosa C.A."/>
            <person name="Scheuner C."/>
            <person name="Sibirny A.A."/>
            <person name="Slot J.C."/>
            <person name="Stielow J.B."/>
            <person name="Sun H."/>
            <person name="Kurtzman C.P."/>
            <person name="Blackwell M."/>
            <person name="Grigoriev I.V."/>
            <person name="Jeffries T.W."/>
        </authorList>
    </citation>
    <scope>NUCLEOTIDE SEQUENCE [LARGE SCALE GENOMIC DNA]</scope>
    <source>
        <strain evidence="6">NRRL Y-2460</strain>
    </source>
</reference>
<dbReference type="Pfam" id="PF00172">
    <property type="entry name" value="Zn_clus"/>
    <property type="match status" value="1"/>
</dbReference>
<dbReference type="InterPro" id="IPR001138">
    <property type="entry name" value="Zn2Cys6_DnaBD"/>
</dbReference>
<dbReference type="GO" id="GO:0008270">
    <property type="term" value="F:zinc ion binding"/>
    <property type="evidence" value="ECO:0007669"/>
    <property type="project" value="InterPro"/>
</dbReference>
<dbReference type="InterPro" id="IPR021858">
    <property type="entry name" value="Fun_TF"/>
</dbReference>
<dbReference type="GO" id="GO:0045944">
    <property type="term" value="P:positive regulation of transcription by RNA polymerase II"/>
    <property type="evidence" value="ECO:0007669"/>
    <property type="project" value="TreeGrafter"/>
</dbReference>
<keyword evidence="2" id="KW-0539">Nucleus</keyword>
<feature type="coiled-coil region" evidence="3">
    <location>
        <begin position="400"/>
        <end position="427"/>
    </location>
</feature>
<dbReference type="EMBL" id="KV454013">
    <property type="protein sequence ID" value="ODV96392.1"/>
    <property type="molecule type" value="Genomic_DNA"/>
</dbReference>
<evidence type="ECO:0000256" key="1">
    <source>
        <dbReference type="ARBA" id="ARBA00004123"/>
    </source>
</evidence>
<dbReference type="InterPro" id="IPR036864">
    <property type="entry name" value="Zn2-C6_fun-type_DNA-bd_sf"/>
</dbReference>
<dbReference type="AlphaFoldDB" id="A0A1E4TXA6"/>
<dbReference type="PANTHER" id="PTHR37534">
    <property type="entry name" value="TRANSCRIPTIONAL ACTIVATOR PROTEIN UGA3"/>
    <property type="match status" value="1"/>
</dbReference>
<name>A0A1E4TXA6_PACTA</name>
<dbReference type="SMART" id="SM00066">
    <property type="entry name" value="GAL4"/>
    <property type="match status" value="1"/>
</dbReference>
<dbReference type="SUPFAM" id="SSF57701">
    <property type="entry name" value="Zn2/Cys6 DNA-binding domain"/>
    <property type="match status" value="1"/>
</dbReference>